<evidence type="ECO:0000313" key="5">
    <source>
        <dbReference type="RefSeq" id="XP_022307436.1"/>
    </source>
</evidence>
<evidence type="ECO:0000256" key="2">
    <source>
        <dbReference type="ARBA" id="ARBA00023157"/>
    </source>
</evidence>
<gene>
    <name evidence="5" type="primary">LOC111113441</name>
</gene>
<feature type="chain" id="PRO_5034588977" evidence="3">
    <location>
        <begin position="21"/>
        <end position="651"/>
    </location>
</feature>
<keyword evidence="4" id="KW-1185">Reference proteome</keyword>
<evidence type="ECO:0000256" key="1">
    <source>
        <dbReference type="ARBA" id="ARBA00022729"/>
    </source>
</evidence>
<accession>A0A8B8BX34</accession>
<dbReference type="Proteomes" id="UP000694844">
    <property type="component" value="Chromosome 9"/>
</dbReference>
<proteinExistence type="predicted"/>
<dbReference type="GeneID" id="111113441"/>
<sequence length="651" mass="72311">MIGNIVGLLLFFSCVTQSVGLYCLSCTESVSPRHCHFVQKCNDGEVCFTESHLTRNGEVVFNTGCRVRQICHAKRNSDAYRKLIYRMDSRYLQNNCTECCSTNICNSQGCGQPDYPKVRGPVCFNCQQVSHPTLCDKIQVCDELQECFLQEEMEFGDIYYSSGCKSKQVCTPSQLQGVLIGKRNTGHCSKCCHTDLCNDHCNGLHSSTVMTTTSTTTSSTVMTTKSTIISSTTMTTTSTMQASSNKPTTQVSGLLCYSCSHVDHQRNCTRIVQCASHEKCYGRRFVTPDGLVYFSSGCASTAECSARRSFNLPHDDRHKMLRLDNGDVMVCDQCCDNKDYCNVQLCDNPIQLKQRCLVCDDVINPEDCNFSVQCDEDQICYTEHIYVNREKRFRMGCAHKTGCKVGTLTTTPSTGDVAPIVGKRDTMGVSYADRYRRALPGGEYCAKCCTGTNCNRDLCTSRQVLNQYTLVTPPPLVLCQDYEELACRTALGVDPVFCDDQANKRLFCPRTCDTCSGGGIPLPVTTPSSVTSTSAPGNCTDGKNCAQYADFLCNPSNPSGQEVCPITCKNPRCVGPTCEDALPRCSCEYLDKYLQICQDGDLELQKFCCFYCKEVNDPSWKCNDLDKQICTEKELDFSNQIQDLNITCHTK</sequence>
<keyword evidence="2" id="KW-1015">Disulfide bond</keyword>
<reference evidence="5" key="1">
    <citation type="submission" date="2025-08" db="UniProtKB">
        <authorList>
            <consortium name="RefSeq"/>
        </authorList>
    </citation>
    <scope>IDENTIFICATION</scope>
    <source>
        <tissue evidence="5">Whole sample</tissue>
    </source>
</reference>
<feature type="signal peptide" evidence="3">
    <location>
        <begin position="1"/>
        <end position="20"/>
    </location>
</feature>
<dbReference type="KEGG" id="cvn:111113441"/>
<dbReference type="AlphaFoldDB" id="A0A8B8BX34"/>
<protein>
    <submittedName>
        <fullName evidence="5">Uncharacterized protein LOC111113441 isoform X1</fullName>
    </submittedName>
</protein>
<keyword evidence="1 3" id="KW-0732">Signal</keyword>
<dbReference type="PANTHER" id="PTHR10036:SF3">
    <property type="entry name" value="PROTEIN SLEEPLESS-RELATED"/>
    <property type="match status" value="1"/>
</dbReference>
<name>A0A8B8BX34_CRAVI</name>
<dbReference type="RefSeq" id="XP_022307436.1">
    <property type="nucleotide sequence ID" value="XM_022451728.1"/>
</dbReference>
<organism evidence="4 5">
    <name type="scientific">Crassostrea virginica</name>
    <name type="common">Eastern oyster</name>
    <dbReference type="NCBI Taxonomy" id="6565"/>
    <lineage>
        <taxon>Eukaryota</taxon>
        <taxon>Metazoa</taxon>
        <taxon>Spiralia</taxon>
        <taxon>Lophotrochozoa</taxon>
        <taxon>Mollusca</taxon>
        <taxon>Bivalvia</taxon>
        <taxon>Autobranchia</taxon>
        <taxon>Pteriomorphia</taxon>
        <taxon>Ostreida</taxon>
        <taxon>Ostreoidea</taxon>
        <taxon>Ostreidae</taxon>
        <taxon>Crassostrea</taxon>
    </lineage>
</organism>
<dbReference type="PANTHER" id="PTHR10036">
    <property type="entry name" value="CD59 GLYCOPROTEIN"/>
    <property type="match status" value="1"/>
</dbReference>
<evidence type="ECO:0000313" key="4">
    <source>
        <dbReference type="Proteomes" id="UP000694844"/>
    </source>
</evidence>
<evidence type="ECO:0000256" key="3">
    <source>
        <dbReference type="SAM" id="SignalP"/>
    </source>
</evidence>
<dbReference type="OrthoDB" id="6105621at2759"/>